<dbReference type="GO" id="GO:0005975">
    <property type="term" value="P:carbohydrate metabolic process"/>
    <property type="evidence" value="ECO:0007669"/>
    <property type="project" value="InterPro"/>
</dbReference>
<evidence type="ECO:0000256" key="3">
    <source>
        <dbReference type="ARBA" id="ARBA00007658"/>
    </source>
</evidence>
<evidence type="ECO:0000313" key="11">
    <source>
        <dbReference type="Proteomes" id="UP001485043"/>
    </source>
</evidence>
<evidence type="ECO:0000256" key="9">
    <source>
        <dbReference type="RuleBase" id="RU361193"/>
    </source>
</evidence>
<evidence type="ECO:0000256" key="1">
    <source>
        <dbReference type="ARBA" id="ARBA00001913"/>
    </source>
</evidence>
<dbReference type="Gene3D" id="1.50.10.10">
    <property type="match status" value="1"/>
</dbReference>
<dbReference type="Pfam" id="PF01532">
    <property type="entry name" value="Glyco_hydro_47"/>
    <property type="match status" value="1"/>
</dbReference>
<keyword evidence="4 9" id="KW-0378">Hydrolase</keyword>
<evidence type="ECO:0000256" key="4">
    <source>
        <dbReference type="ARBA" id="ARBA00022801"/>
    </source>
</evidence>
<gene>
    <name evidence="10" type="ORF">WJX84_007256</name>
</gene>
<feature type="active site" evidence="6">
    <location>
        <position position="383"/>
    </location>
</feature>
<feature type="disulfide bond" evidence="8">
    <location>
        <begin position="311"/>
        <end position="345"/>
    </location>
</feature>
<dbReference type="PRINTS" id="PR00747">
    <property type="entry name" value="GLYHDRLASE47"/>
</dbReference>
<dbReference type="GO" id="GO:0000139">
    <property type="term" value="C:Golgi membrane"/>
    <property type="evidence" value="ECO:0007669"/>
    <property type="project" value="TreeGrafter"/>
</dbReference>
<keyword evidence="5 8" id="KW-1015">Disulfide bond</keyword>
<comment type="cofactor">
    <cofactor evidence="1 7">
        <name>Ca(2+)</name>
        <dbReference type="ChEBI" id="CHEBI:29108"/>
    </cofactor>
</comment>
<accession>A0AAW1SNK0</accession>
<dbReference type="PANTHER" id="PTHR11742:SF6">
    <property type="entry name" value="MANNOSYL-OLIGOSACCHARIDE ALPHA-1,2-MANNOSIDASE IA-RELATED"/>
    <property type="match status" value="1"/>
</dbReference>
<dbReference type="InterPro" id="IPR036026">
    <property type="entry name" value="Seven-hairpin_glycosidases"/>
</dbReference>
<evidence type="ECO:0000256" key="7">
    <source>
        <dbReference type="PIRSR" id="PIRSR601382-2"/>
    </source>
</evidence>
<feature type="active site" description="Proton donor" evidence="6">
    <location>
        <position position="116"/>
    </location>
</feature>
<proteinExistence type="inferred from homology"/>
<evidence type="ECO:0000256" key="6">
    <source>
        <dbReference type="PIRSR" id="PIRSR601382-1"/>
    </source>
</evidence>
<dbReference type="GO" id="GO:0005509">
    <property type="term" value="F:calcium ion binding"/>
    <property type="evidence" value="ECO:0007669"/>
    <property type="project" value="InterPro"/>
</dbReference>
<feature type="active site" description="Proton donor" evidence="6">
    <location>
        <position position="359"/>
    </location>
</feature>
<keyword evidence="9" id="KW-0326">Glycosidase</keyword>
<feature type="active site" evidence="6">
    <location>
        <position position="247"/>
    </location>
</feature>
<dbReference type="InterPro" id="IPR050749">
    <property type="entry name" value="Glycosyl_Hydrolase_47"/>
</dbReference>
<dbReference type="EMBL" id="JALJOV010001235">
    <property type="protein sequence ID" value="KAK9851563.1"/>
    <property type="molecule type" value="Genomic_DNA"/>
</dbReference>
<keyword evidence="11" id="KW-1185">Reference proteome</keyword>
<dbReference type="SUPFAM" id="SSF48225">
    <property type="entry name" value="Seven-hairpin glycosidases"/>
    <property type="match status" value="1"/>
</dbReference>
<dbReference type="Proteomes" id="UP001485043">
    <property type="component" value="Unassembled WGS sequence"/>
</dbReference>
<evidence type="ECO:0000313" key="10">
    <source>
        <dbReference type="EMBL" id="KAK9851563.1"/>
    </source>
</evidence>
<feature type="binding site" evidence="7">
    <location>
        <position position="469"/>
    </location>
    <ligand>
        <name>Ca(2+)</name>
        <dbReference type="ChEBI" id="CHEBI:29108"/>
    </ligand>
</feature>
<protein>
    <recommendedName>
        <fullName evidence="9">alpha-1,2-Mannosidase</fullName>
        <ecNumber evidence="9">3.2.1.-</ecNumber>
    </recommendedName>
</protein>
<keyword evidence="7" id="KW-0106">Calcium</keyword>
<comment type="similarity">
    <text evidence="3 9">Belongs to the glycosyl hydrolase 47 family.</text>
</comment>
<dbReference type="PANTHER" id="PTHR11742">
    <property type="entry name" value="MANNOSYL-OLIGOSACCHARIDE ALPHA-1,2-MANNOSIDASE-RELATED"/>
    <property type="match status" value="1"/>
</dbReference>
<sequence length="497" mass="54174">MEPKTALAKKININSSQANVQRCAGMSMIRLRQTAIRNAAQLAFDGYQKYAFGHDEVEPVSQGAADPFGHVGMTILDGIDTLYIMGLTNEYQAARNWISTSLSNALDQSEALSAFETNIRVVGGLMAINDLDPQSFYVDRASQLVKKLQGIFVGKNPLPFTFVNLESGNAYSPYNDNTSVLSEMTTLDLEWAKVGAATGDTSAETQATNVVQTLLGDSNGKGLLPTLWSPTSGNSMTSALTVGGRGDSFYEYLLKYWILRGKSDDSLRAAWVAAMDAMTSQLVRRSTPSNYAYIGTSTGGQFNNSMDIFTCFVPGMLTLGITSGAVTGSKADQYLQLAEDVAQTCHMFYASQPSGLAGEMYIFPPGQDLKVDPGQPESLQRPEAVEGWFYLWRHTGNQMYRDWAWDVFQAWIKNGQSSAGFSGILDVTKGSPSKDNLQQSFFLAELLKYEYLIHGPDTELPLDKWVFNTEAHPFKIIGASTPAVQAQQGPAAPSRTG</sequence>
<dbReference type="InterPro" id="IPR001382">
    <property type="entry name" value="Glyco_hydro_47"/>
</dbReference>
<keyword evidence="7" id="KW-0479">Metal-binding</keyword>
<name>A0AAW1SNK0_9CHLO</name>
<dbReference type="GO" id="GO:0005783">
    <property type="term" value="C:endoplasmic reticulum"/>
    <property type="evidence" value="ECO:0007669"/>
    <property type="project" value="TreeGrafter"/>
</dbReference>
<evidence type="ECO:0000256" key="8">
    <source>
        <dbReference type="PIRSR" id="PIRSR601382-3"/>
    </source>
</evidence>
<organism evidence="10 11">
    <name type="scientific">Apatococcus fuscideae</name>
    <dbReference type="NCBI Taxonomy" id="2026836"/>
    <lineage>
        <taxon>Eukaryota</taxon>
        <taxon>Viridiplantae</taxon>
        <taxon>Chlorophyta</taxon>
        <taxon>core chlorophytes</taxon>
        <taxon>Trebouxiophyceae</taxon>
        <taxon>Chlorellales</taxon>
        <taxon>Chlorellaceae</taxon>
        <taxon>Apatococcus</taxon>
    </lineage>
</organism>
<dbReference type="GO" id="GO:0004571">
    <property type="term" value="F:mannosyl-oligosaccharide 1,2-alpha-mannosidase activity"/>
    <property type="evidence" value="ECO:0007669"/>
    <property type="project" value="InterPro"/>
</dbReference>
<dbReference type="EC" id="3.2.1.-" evidence="9"/>
<reference evidence="10 11" key="1">
    <citation type="journal article" date="2024" name="Nat. Commun.">
        <title>Phylogenomics reveals the evolutionary origins of lichenization in chlorophyte algae.</title>
        <authorList>
            <person name="Puginier C."/>
            <person name="Libourel C."/>
            <person name="Otte J."/>
            <person name="Skaloud P."/>
            <person name="Haon M."/>
            <person name="Grisel S."/>
            <person name="Petersen M."/>
            <person name="Berrin J.G."/>
            <person name="Delaux P.M."/>
            <person name="Dal Grande F."/>
            <person name="Keller J."/>
        </authorList>
    </citation>
    <scope>NUCLEOTIDE SEQUENCE [LARGE SCALE GENOMIC DNA]</scope>
    <source>
        <strain evidence="10 11">SAG 2523</strain>
    </source>
</reference>
<evidence type="ECO:0000256" key="5">
    <source>
        <dbReference type="ARBA" id="ARBA00023157"/>
    </source>
</evidence>
<evidence type="ECO:0000256" key="2">
    <source>
        <dbReference type="ARBA" id="ARBA00004922"/>
    </source>
</evidence>
<comment type="caution">
    <text evidence="10">The sequence shown here is derived from an EMBL/GenBank/DDBJ whole genome shotgun (WGS) entry which is preliminary data.</text>
</comment>
<comment type="pathway">
    <text evidence="2">Protein modification; protein glycosylation.</text>
</comment>
<dbReference type="AlphaFoldDB" id="A0AAW1SNK0"/>
<dbReference type="InterPro" id="IPR012341">
    <property type="entry name" value="6hp_glycosidase-like_sf"/>
</dbReference>